<reference evidence="2 3" key="1">
    <citation type="submission" date="2019-01" db="EMBL/GenBank/DDBJ databases">
        <title>Draft genome sequences of three monokaryotic isolates of the white-rot basidiomycete fungus Dichomitus squalens.</title>
        <authorList>
            <consortium name="DOE Joint Genome Institute"/>
            <person name="Lopez S.C."/>
            <person name="Andreopoulos B."/>
            <person name="Pangilinan J."/>
            <person name="Lipzen A."/>
            <person name="Riley R."/>
            <person name="Ahrendt S."/>
            <person name="Ng V."/>
            <person name="Barry K."/>
            <person name="Daum C."/>
            <person name="Grigoriev I.V."/>
            <person name="Hilden K.S."/>
            <person name="Makela M.R."/>
            <person name="de Vries R.P."/>
        </authorList>
    </citation>
    <scope>NUCLEOTIDE SEQUENCE [LARGE SCALE GENOMIC DNA]</scope>
    <source>
        <strain evidence="2 3">CBS 464.89</strain>
    </source>
</reference>
<keyword evidence="3" id="KW-1185">Reference proteome</keyword>
<dbReference type="EMBL" id="ML145089">
    <property type="protein sequence ID" value="TBU63388.1"/>
    <property type="molecule type" value="Genomic_DNA"/>
</dbReference>
<accession>A0A4V2K9C9</accession>
<protein>
    <submittedName>
        <fullName evidence="2">Uncharacterized protein</fullName>
    </submittedName>
</protein>
<proteinExistence type="predicted"/>
<sequence>MSITLTAAIQWLRADRPLRIEGVLTLPAYILRVEQLATVLGRHPQKGTVLGSRIESSRIAAQCRTEVSSDSKQRYQEAAIILVSMQSSSIHSSSGWPAGRSYRTSWASKAGNDPSSLALLSHTK</sequence>
<gene>
    <name evidence="2" type="ORF">BD310DRAFT_576718</name>
</gene>
<evidence type="ECO:0000313" key="2">
    <source>
        <dbReference type="EMBL" id="TBU63388.1"/>
    </source>
</evidence>
<evidence type="ECO:0000256" key="1">
    <source>
        <dbReference type="SAM" id="MobiDB-lite"/>
    </source>
</evidence>
<organism evidence="2 3">
    <name type="scientific">Dichomitus squalens</name>
    <dbReference type="NCBI Taxonomy" id="114155"/>
    <lineage>
        <taxon>Eukaryota</taxon>
        <taxon>Fungi</taxon>
        <taxon>Dikarya</taxon>
        <taxon>Basidiomycota</taxon>
        <taxon>Agaricomycotina</taxon>
        <taxon>Agaricomycetes</taxon>
        <taxon>Polyporales</taxon>
        <taxon>Polyporaceae</taxon>
        <taxon>Dichomitus</taxon>
    </lineage>
</organism>
<dbReference type="AlphaFoldDB" id="A0A4V2K9C9"/>
<name>A0A4V2K9C9_9APHY</name>
<evidence type="ECO:0000313" key="3">
    <source>
        <dbReference type="Proteomes" id="UP000292082"/>
    </source>
</evidence>
<feature type="region of interest" description="Disordered" evidence="1">
    <location>
        <begin position="105"/>
        <end position="124"/>
    </location>
</feature>
<dbReference type="Proteomes" id="UP000292082">
    <property type="component" value="Unassembled WGS sequence"/>
</dbReference>